<dbReference type="PROSITE" id="PS00065">
    <property type="entry name" value="D_2_HYDROXYACID_DH_1"/>
    <property type="match status" value="1"/>
</dbReference>
<dbReference type="CDD" id="cd12173">
    <property type="entry name" value="PGDH_4"/>
    <property type="match status" value="1"/>
</dbReference>
<name>A0ABY6K4Z3_9ARAC</name>
<evidence type="ECO:0000259" key="8">
    <source>
        <dbReference type="Pfam" id="PF02826"/>
    </source>
</evidence>
<evidence type="ECO:0000256" key="6">
    <source>
        <dbReference type="RuleBase" id="RU003719"/>
    </source>
</evidence>
<comment type="similarity">
    <text evidence="6">Belongs to the D-isomer specific 2-hydroxyacid dehydrogenase family.</text>
</comment>
<dbReference type="InterPro" id="IPR029752">
    <property type="entry name" value="D-isomer_DH_CS1"/>
</dbReference>
<dbReference type="SUPFAM" id="SSF52283">
    <property type="entry name" value="Formate/glycerate dehydrogenase catalytic domain-like"/>
    <property type="match status" value="1"/>
</dbReference>
<protein>
    <submittedName>
        <fullName evidence="9">PHGDH</fullName>
    </submittedName>
</protein>
<keyword evidence="5" id="KW-0520">NAD</keyword>
<evidence type="ECO:0000256" key="3">
    <source>
        <dbReference type="ARBA" id="ARBA00022990"/>
    </source>
</evidence>
<feature type="domain" description="D-isomer specific 2-hydroxyacid dehydrogenase catalytic" evidence="7">
    <location>
        <begin position="8"/>
        <end position="312"/>
    </location>
</feature>
<reference evidence="9 10" key="1">
    <citation type="submission" date="2022-01" db="EMBL/GenBank/DDBJ databases">
        <title>A chromosomal length assembly of Cordylochernes scorpioides.</title>
        <authorList>
            <person name="Zeh D."/>
            <person name="Zeh J."/>
        </authorList>
    </citation>
    <scope>NUCLEOTIDE SEQUENCE [LARGE SCALE GENOMIC DNA]</scope>
    <source>
        <strain evidence="9">IN4F17</strain>
        <tissue evidence="9">Whole Body</tissue>
    </source>
</reference>
<dbReference type="PANTHER" id="PTHR42938:SF22">
    <property type="entry name" value="D-3-PHOSPHOGLYCERATE DEHYDROGENASE"/>
    <property type="match status" value="1"/>
</dbReference>
<dbReference type="Gene3D" id="3.40.50.720">
    <property type="entry name" value="NAD(P)-binding Rossmann-like Domain"/>
    <property type="match status" value="2"/>
</dbReference>
<sequence length="321" mass="34277">MSFSIKKVLITESVDPQCAEILSKNGIEVTTKVGLSKDDLLKEIKDYDGLVVRSATKVTAEVIEAASSLKVVGRAGTGVDNVDCVAASHRGVLVIKSLLLPLLESVAHYGDLWCRHIPQGDASMKAGRWDRKLYMGSEVHGKTLAIVGLGRIGREVANTMQAAGMVTIGYDPLVPAEESIKFGVKSYPLEEIWPLADYITVHVPLIKQTKGLIDSRVLGICKKGVKIVNCARGGIVDEEALLAALESGQCGGAGLDVYCQEPPQNTALVQHPRVVATPHLGASTVEAQSRVALEIAEQFVDLTHGRNVPGVVSCLSVLIHM</sequence>
<keyword evidence="4 6" id="KW-0560">Oxidoreductase</keyword>
<dbReference type="Pfam" id="PF00389">
    <property type="entry name" value="2-Hacid_dh"/>
    <property type="match status" value="1"/>
</dbReference>
<dbReference type="EMBL" id="CP092864">
    <property type="protein sequence ID" value="UYV62938.1"/>
    <property type="molecule type" value="Genomic_DNA"/>
</dbReference>
<dbReference type="Pfam" id="PF02826">
    <property type="entry name" value="2-Hacid_dh_C"/>
    <property type="match status" value="1"/>
</dbReference>
<keyword evidence="3" id="KW-0007">Acetylation</keyword>
<accession>A0ABY6K4Z3</accession>
<evidence type="ECO:0000256" key="1">
    <source>
        <dbReference type="ARBA" id="ARBA00011881"/>
    </source>
</evidence>
<organism evidence="9 10">
    <name type="scientific">Cordylochernes scorpioides</name>
    <dbReference type="NCBI Taxonomy" id="51811"/>
    <lineage>
        <taxon>Eukaryota</taxon>
        <taxon>Metazoa</taxon>
        <taxon>Ecdysozoa</taxon>
        <taxon>Arthropoda</taxon>
        <taxon>Chelicerata</taxon>
        <taxon>Arachnida</taxon>
        <taxon>Pseudoscorpiones</taxon>
        <taxon>Cheliferoidea</taxon>
        <taxon>Chernetidae</taxon>
        <taxon>Cordylochernes</taxon>
    </lineage>
</organism>
<keyword evidence="2" id="KW-0597">Phosphoprotein</keyword>
<proteinExistence type="inferred from homology"/>
<evidence type="ECO:0000313" key="9">
    <source>
        <dbReference type="EMBL" id="UYV62938.1"/>
    </source>
</evidence>
<evidence type="ECO:0000313" key="10">
    <source>
        <dbReference type="Proteomes" id="UP001235939"/>
    </source>
</evidence>
<keyword evidence="10" id="KW-1185">Reference proteome</keyword>
<evidence type="ECO:0000256" key="5">
    <source>
        <dbReference type="ARBA" id="ARBA00023027"/>
    </source>
</evidence>
<dbReference type="InterPro" id="IPR006139">
    <property type="entry name" value="D-isomer_2_OHA_DH_cat_dom"/>
</dbReference>
<evidence type="ECO:0000256" key="4">
    <source>
        <dbReference type="ARBA" id="ARBA00023002"/>
    </source>
</evidence>
<evidence type="ECO:0000256" key="2">
    <source>
        <dbReference type="ARBA" id="ARBA00022553"/>
    </source>
</evidence>
<dbReference type="Proteomes" id="UP001235939">
    <property type="component" value="Chromosome 02"/>
</dbReference>
<gene>
    <name evidence="9" type="ORF">LAZ67_2002556</name>
</gene>
<dbReference type="SUPFAM" id="SSF51735">
    <property type="entry name" value="NAD(P)-binding Rossmann-fold domains"/>
    <property type="match status" value="1"/>
</dbReference>
<feature type="domain" description="D-isomer specific 2-hydroxyacid dehydrogenase NAD-binding" evidence="8">
    <location>
        <begin position="114"/>
        <end position="281"/>
    </location>
</feature>
<comment type="subunit">
    <text evidence="1">Homotetramer.</text>
</comment>
<dbReference type="PANTHER" id="PTHR42938">
    <property type="entry name" value="FORMATE DEHYDROGENASE 1"/>
    <property type="match status" value="1"/>
</dbReference>
<dbReference type="InterPro" id="IPR036291">
    <property type="entry name" value="NAD(P)-bd_dom_sf"/>
</dbReference>
<evidence type="ECO:0000259" key="7">
    <source>
        <dbReference type="Pfam" id="PF00389"/>
    </source>
</evidence>
<dbReference type="InterPro" id="IPR006140">
    <property type="entry name" value="D-isomer_DH_NAD-bd"/>
</dbReference>